<keyword evidence="2" id="KW-0677">Repeat</keyword>
<organism evidence="7 8">
    <name type="scientific">Pristionchus mayeri</name>
    <dbReference type="NCBI Taxonomy" id="1317129"/>
    <lineage>
        <taxon>Eukaryota</taxon>
        <taxon>Metazoa</taxon>
        <taxon>Ecdysozoa</taxon>
        <taxon>Nematoda</taxon>
        <taxon>Chromadorea</taxon>
        <taxon>Rhabditida</taxon>
        <taxon>Rhabditina</taxon>
        <taxon>Diplogasteromorpha</taxon>
        <taxon>Diplogasteroidea</taxon>
        <taxon>Neodiplogasteridae</taxon>
        <taxon>Pristionchus</taxon>
    </lineage>
</organism>
<keyword evidence="3 5" id="KW-0863">Zinc-finger</keyword>
<dbReference type="SUPFAM" id="SSF57667">
    <property type="entry name" value="beta-beta-alpha zinc fingers"/>
    <property type="match status" value="1"/>
</dbReference>
<proteinExistence type="predicted"/>
<evidence type="ECO:0000256" key="4">
    <source>
        <dbReference type="ARBA" id="ARBA00022833"/>
    </source>
</evidence>
<evidence type="ECO:0000313" key="8">
    <source>
        <dbReference type="Proteomes" id="UP001328107"/>
    </source>
</evidence>
<dbReference type="Proteomes" id="UP001328107">
    <property type="component" value="Unassembled WGS sequence"/>
</dbReference>
<name>A0AAN5D8K0_9BILA</name>
<dbReference type="InterPro" id="IPR036236">
    <property type="entry name" value="Znf_C2H2_sf"/>
</dbReference>
<reference evidence="8" key="1">
    <citation type="submission" date="2022-10" db="EMBL/GenBank/DDBJ databases">
        <title>Genome assembly of Pristionchus species.</title>
        <authorList>
            <person name="Yoshida K."/>
            <person name="Sommer R.J."/>
        </authorList>
    </citation>
    <scope>NUCLEOTIDE SEQUENCE [LARGE SCALE GENOMIC DNA]</scope>
    <source>
        <strain evidence="8">RS5460</strain>
    </source>
</reference>
<evidence type="ECO:0000256" key="3">
    <source>
        <dbReference type="ARBA" id="ARBA00022771"/>
    </source>
</evidence>
<comment type="caution">
    <text evidence="7">The sequence shown here is derived from an EMBL/GenBank/DDBJ whole genome shotgun (WGS) entry which is preliminary data.</text>
</comment>
<dbReference type="FunFam" id="3.30.160.60:FF:000765">
    <property type="entry name" value="Zinc finger 45-like"/>
    <property type="match status" value="1"/>
</dbReference>
<dbReference type="EMBL" id="BTRK01000006">
    <property type="protein sequence ID" value="GMR57697.1"/>
    <property type="molecule type" value="Genomic_DNA"/>
</dbReference>
<evidence type="ECO:0000259" key="6">
    <source>
        <dbReference type="PROSITE" id="PS50157"/>
    </source>
</evidence>
<dbReference type="SMART" id="SM00355">
    <property type="entry name" value="ZnF_C2H2"/>
    <property type="match status" value="1"/>
</dbReference>
<dbReference type="PROSITE" id="PS50157">
    <property type="entry name" value="ZINC_FINGER_C2H2_2"/>
    <property type="match status" value="1"/>
</dbReference>
<dbReference type="Gene3D" id="3.30.160.60">
    <property type="entry name" value="Classic Zinc Finger"/>
    <property type="match status" value="1"/>
</dbReference>
<dbReference type="PROSITE" id="PS00028">
    <property type="entry name" value="ZINC_FINGER_C2H2_1"/>
    <property type="match status" value="1"/>
</dbReference>
<evidence type="ECO:0000313" key="7">
    <source>
        <dbReference type="EMBL" id="GMR57697.1"/>
    </source>
</evidence>
<dbReference type="GO" id="GO:0008270">
    <property type="term" value="F:zinc ion binding"/>
    <property type="evidence" value="ECO:0007669"/>
    <property type="project" value="UniProtKB-KW"/>
</dbReference>
<accession>A0AAN5D8K0</accession>
<sequence>QLSAIKSSFLCKSHFSPSDYVGNSFKLLPNAVPFCEHQSTPTKLPRNSIAESSHICSECGKKLRSKQNLNIHMRIHSGFHTCGEQFDLKTQLKQHLIAYTGHVQQASIPEQQSFPFLENAVKKDEVEDE</sequence>
<keyword evidence="1" id="KW-0479">Metal-binding</keyword>
<gene>
    <name evidence="7" type="ORF">PMAYCL1PPCAC_27892</name>
</gene>
<evidence type="ECO:0000256" key="2">
    <source>
        <dbReference type="ARBA" id="ARBA00022737"/>
    </source>
</evidence>
<evidence type="ECO:0000256" key="5">
    <source>
        <dbReference type="PROSITE-ProRule" id="PRU00042"/>
    </source>
</evidence>
<feature type="non-terminal residue" evidence="7">
    <location>
        <position position="1"/>
    </location>
</feature>
<dbReference type="Pfam" id="PF00096">
    <property type="entry name" value="zf-C2H2"/>
    <property type="match status" value="1"/>
</dbReference>
<feature type="domain" description="C2H2-type" evidence="6">
    <location>
        <begin position="54"/>
        <end position="81"/>
    </location>
</feature>
<keyword evidence="8" id="KW-1185">Reference proteome</keyword>
<dbReference type="InterPro" id="IPR013087">
    <property type="entry name" value="Znf_C2H2_type"/>
</dbReference>
<protein>
    <recommendedName>
        <fullName evidence="6">C2H2-type domain-containing protein</fullName>
    </recommendedName>
</protein>
<evidence type="ECO:0000256" key="1">
    <source>
        <dbReference type="ARBA" id="ARBA00022723"/>
    </source>
</evidence>
<keyword evidence="4" id="KW-0862">Zinc</keyword>
<dbReference type="AlphaFoldDB" id="A0AAN5D8K0"/>